<proteinExistence type="predicted"/>
<dbReference type="NCBIfam" id="TIGR00976">
    <property type="entry name" value="CocE_NonD"/>
    <property type="match status" value="1"/>
</dbReference>
<dbReference type="RefSeq" id="WP_011606149.1">
    <property type="nucleotide sequence ID" value="NC_008278.1"/>
</dbReference>
<sequence>MEVDKDQFVPMRDGVHLAVDIYRPDQLSRHAAVLIITPYKKDAQFDMPIGSDGRRMTALPIVIPPGVNPMLLSVRPMVDAGFVVAVADARGTGFSEGNYDYYNLVEGPFDGYDLVEWLAEQPWCDGNVGITGGSAAAISCYTTALTHPPHLRAMAPNMHPADFYTDQWRIGGVFRYENRIGWATSQYGNISPIDPGDPESPGYERRRAVYEARFDQWYQRIAAGQNPANLDWLTEMYQHDAYDDFWRSRSFLRRAQETALPTLHSGVWYDHFVRGTLSSHEASEGPKRLFVGPGSLAIRPELGDGGLTALQIAWFDHFLRGAKNDVLAGPQARLYLLGDERYVDVPSWPVPAVATRFHLASSADGPVGSGIDGVLLAVPRASDTSSLLKHDPANPNRTPPDPADQRSFEEGCLTFSSAVLEADLTVVGTPRLVLHATTDAPDVDFCVRLCDVFPDGRSRLLNTGALKGSHVDGDEHPTALVAGQVYEFDIEIWPTANVFRAGHRIRVDVSTSDFPFFEVNQHPSNTEVFHDSGRPSHLLLPVVESPLPAAGA</sequence>
<gene>
    <name evidence="4" type="ordered locus">FRAAL5038</name>
</gene>
<dbReference type="SUPFAM" id="SSF53474">
    <property type="entry name" value="alpha/beta-Hydrolases"/>
    <property type="match status" value="1"/>
</dbReference>
<evidence type="ECO:0000313" key="4">
    <source>
        <dbReference type="EMBL" id="CAJ63678.1"/>
    </source>
</evidence>
<feature type="region of interest" description="Disordered" evidence="2">
    <location>
        <begin position="385"/>
        <end position="407"/>
    </location>
</feature>
<name>Q0RFR3_FRAAA</name>
<dbReference type="Gene3D" id="1.10.3020.10">
    <property type="entry name" value="alpha-amino acid ester hydrolase ( Helical cap domain)"/>
    <property type="match status" value="1"/>
</dbReference>
<evidence type="ECO:0000256" key="2">
    <source>
        <dbReference type="SAM" id="MobiDB-lite"/>
    </source>
</evidence>
<dbReference type="SUPFAM" id="SSF49785">
    <property type="entry name" value="Galactose-binding domain-like"/>
    <property type="match status" value="1"/>
</dbReference>
<evidence type="ECO:0000256" key="1">
    <source>
        <dbReference type="ARBA" id="ARBA00022801"/>
    </source>
</evidence>
<organism evidence="4 5">
    <name type="scientific">Frankia alni (strain DSM 45986 / CECT 9034 / ACN14a)</name>
    <dbReference type="NCBI Taxonomy" id="326424"/>
    <lineage>
        <taxon>Bacteria</taxon>
        <taxon>Bacillati</taxon>
        <taxon>Actinomycetota</taxon>
        <taxon>Actinomycetes</taxon>
        <taxon>Frankiales</taxon>
        <taxon>Frankiaceae</taxon>
        <taxon>Frankia</taxon>
    </lineage>
</organism>
<protein>
    <submittedName>
        <fullName evidence="4">Esterase</fullName>
    </submittedName>
</protein>
<dbReference type="eggNOG" id="COG2936">
    <property type="taxonomic scope" value="Bacteria"/>
</dbReference>
<reference evidence="4 5" key="1">
    <citation type="journal article" date="2007" name="Genome Res.">
        <title>Genome characteristics of facultatively symbiotic Frankia sp. strains reflect host range and host plant biogeography.</title>
        <authorList>
            <person name="Normand P."/>
            <person name="Lapierre P."/>
            <person name="Tisa L.S."/>
            <person name="Gogarten J.P."/>
            <person name="Alloisio N."/>
            <person name="Bagnarol E."/>
            <person name="Bassi C.A."/>
            <person name="Berry A.M."/>
            <person name="Bickhart D.M."/>
            <person name="Choisne N."/>
            <person name="Couloux A."/>
            <person name="Cournoyer B."/>
            <person name="Cruveiller S."/>
            <person name="Daubin V."/>
            <person name="Demange N."/>
            <person name="Francino M.P."/>
            <person name="Goltsman E."/>
            <person name="Huang Y."/>
            <person name="Kopp O.R."/>
            <person name="Labarre L."/>
            <person name="Lapidus A."/>
            <person name="Lavire C."/>
            <person name="Marechal J."/>
            <person name="Martinez M."/>
            <person name="Mastronunzio J.E."/>
            <person name="Mullin B.C."/>
            <person name="Niemann J."/>
            <person name="Pujic P."/>
            <person name="Rawnsley T."/>
            <person name="Rouy Z."/>
            <person name="Schenowitz C."/>
            <person name="Sellstedt A."/>
            <person name="Tavares F."/>
            <person name="Tomkins J.P."/>
            <person name="Vallenet D."/>
            <person name="Valverde C."/>
            <person name="Wall L.G."/>
            <person name="Wang Y."/>
            <person name="Medigue C."/>
            <person name="Benson D.R."/>
        </authorList>
    </citation>
    <scope>NUCLEOTIDE SEQUENCE [LARGE SCALE GENOMIC DNA]</scope>
    <source>
        <strain evidence="5">DSM 45986 / CECT 9034 / ACN14a</strain>
    </source>
</reference>
<keyword evidence="5" id="KW-1185">Reference proteome</keyword>
<dbReference type="Pfam" id="PF02129">
    <property type="entry name" value="Peptidase_S15"/>
    <property type="match status" value="1"/>
</dbReference>
<dbReference type="AlphaFoldDB" id="Q0RFR3"/>
<evidence type="ECO:0000259" key="3">
    <source>
        <dbReference type="SMART" id="SM00939"/>
    </source>
</evidence>
<dbReference type="InterPro" id="IPR013736">
    <property type="entry name" value="Xaa-Pro_dipept_C"/>
</dbReference>
<dbReference type="Gene3D" id="2.60.120.260">
    <property type="entry name" value="Galactose-binding domain-like"/>
    <property type="match status" value="1"/>
</dbReference>
<dbReference type="Gene3D" id="3.40.50.1820">
    <property type="entry name" value="alpha/beta hydrolase"/>
    <property type="match status" value="1"/>
</dbReference>
<dbReference type="PANTHER" id="PTHR43056:SF10">
    <property type="entry name" value="COCE_NOND FAMILY, PUTATIVE (AFU_ORTHOLOGUE AFUA_7G00600)-RELATED"/>
    <property type="match status" value="1"/>
</dbReference>
<accession>Q0RFR3</accession>
<dbReference type="InterPro" id="IPR000383">
    <property type="entry name" value="Xaa-Pro-like_dom"/>
</dbReference>
<dbReference type="InterPro" id="IPR008979">
    <property type="entry name" value="Galactose-bd-like_sf"/>
</dbReference>
<dbReference type="HOGENOM" id="CLU_015590_5_1_11"/>
<dbReference type="STRING" id="326424.FRAAL5038"/>
<dbReference type="PANTHER" id="PTHR43056">
    <property type="entry name" value="PEPTIDASE S9 PROLYL OLIGOPEPTIDASE"/>
    <property type="match status" value="1"/>
</dbReference>
<dbReference type="GO" id="GO:0008239">
    <property type="term" value="F:dipeptidyl-peptidase activity"/>
    <property type="evidence" value="ECO:0007669"/>
    <property type="project" value="InterPro"/>
</dbReference>
<dbReference type="KEGG" id="fal:FRAAL5038"/>
<dbReference type="SMART" id="SM00939">
    <property type="entry name" value="PepX_C"/>
    <property type="match status" value="1"/>
</dbReference>
<dbReference type="Proteomes" id="UP000000657">
    <property type="component" value="Chromosome"/>
</dbReference>
<feature type="domain" description="Xaa-Pro dipeptidyl-peptidase C-terminal" evidence="3">
    <location>
        <begin position="312"/>
        <end position="539"/>
    </location>
</feature>
<dbReference type="EMBL" id="CT573213">
    <property type="protein sequence ID" value="CAJ63678.1"/>
    <property type="molecule type" value="Genomic_DNA"/>
</dbReference>
<dbReference type="InterPro" id="IPR029058">
    <property type="entry name" value="AB_hydrolase_fold"/>
</dbReference>
<dbReference type="Pfam" id="PF08530">
    <property type="entry name" value="PepX_C"/>
    <property type="match status" value="1"/>
</dbReference>
<dbReference type="InterPro" id="IPR005674">
    <property type="entry name" value="CocE/Ser_esterase"/>
</dbReference>
<evidence type="ECO:0000313" key="5">
    <source>
        <dbReference type="Proteomes" id="UP000000657"/>
    </source>
</evidence>
<dbReference type="InterPro" id="IPR050585">
    <property type="entry name" value="Xaa-Pro_dipeptidyl-ppase/CocE"/>
</dbReference>
<keyword evidence="1" id="KW-0378">Hydrolase</keyword>